<protein>
    <submittedName>
        <fullName evidence="4">Unannotated protein</fullName>
    </submittedName>
</protein>
<dbReference type="Pfam" id="PF00756">
    <property type="entry name" value="Esterase"/>
    <property type="match status" value="1"/>
</dbReference>
<keyword evidence="1" id="KW-0472">Membrane</keyword>
<dbReference type="EMBL" id="CAFBLT010000001">
    <property type="protein sequence ID" value="CAB4874535.1"/>
    <property type="molecule type" value="Genomic_DNA"/>
</dbReference>
<dbReference type="PANTHER" id="PTHR48098:SF1">
    <property type="entry name" value="DIACYLGLYCEROL ACYLTRANSFERASE_MYCOLYLTRANSFERASE AG85A"/>
    <property type="match status" value="1"/>
</dbReference>
<dbReference type="InterPro" id="IPR000801">
    <property type="entry name" value="Esterase-like"/>
</dbReference>
<evidence type="ECO:0000313" key="4">
    <source>
        <dbReference type="EMBL" id="CAB5006400.1"/>
    </source>
</evidence>
<feature type="transmembrane region" description="Helical" evidence="1">
    <location>
        <begin position="20"/>
        <end position="38"/>
    </location>
</feature>
<name>A0A6J7PLE1_9ZZZZ</name>
<dbReference type="EMBL" id="CAFBPM010000001">
    <property type="protein sequence ID" value="CAB5006400.1"/>
    <property type="molecule type" value="Genomic_DNA"/>
</dbReference>
<evidence type="ECO:0000313" key="2">
    <source>
        <dbReference type="EMBL" id="CAB4826024.1"/>
    </source>
</evidence>
<gene>
    <name evidence="2" type="ORF">UFOPK3164_00763</name>
    <name evidence="3" type="ORF">UFOPK3427_01041</name>
    <name evidence="4" type="ORF">UFOPK4112_00045</name>
</gene>
<accession>A0A6J7PLE1</accession>
<evidence type="ECO:0000313" key="3">
    <source>
        <dbReference type="EMBL" id="CAB4874535.1"/>
    </source>
</evidence>
<dbReference type="AlphaFoldDB" id="A0A6J7PLE1"/>
<organism evidence="4">
    <name type="scientific">freshwater metagenome</name>
    <dbReference type="NCBI Taxonomy" id="449393"/>
    <lineage>
        <taxon>unclassified sequences</taxon>
        <taxon>metagenomes</taxon>
        <taxon>ecological metagenomes</taxon>
    </lineage>
</organism>
<dbReference type="EMBL" id="CAFABE010000028">
    <property type="protein sequence ID" value="CAB4826024.1"/>
    <property type="molecule type" value="Genomic_DNA"/>
</dbReference>
<dbReference type="InterPro" id="IPR029058">
    <property type="entry name" value="AB_hydrolase_fold"/>
</dbReference>
<dbReference type="InterPro" id="IPR050583">
    <property type="entry name" value="Mycobacterial_A85_antigen"/>
</dbReference>
<feature type="transmembrane region" description="Helical" evidence="1">
    <location>
        <begin position="108"/>
        <end position="128"/>
    </location>
</feature>
<reference evidence="4" key="1">
    <citation type="submission" date="2020-05" db="EMBL/GenBank/DDBJ databases">
        <authorList>
            <person name="Chiriac C."/>
            <person name="Salcher M."/>
            <person name="Ghai R."/>
            <person name="Kavagutti S V."/>
        </authorList>
    </citation>
    <scope>NUCLEOTIDE SEQUENCE</scope>
</reference>
<dbReference type="SUPFAM" id="SSF53474">
    <property type="entry name" value="alpha/beta-Hydrolases"/>
    <property type="match status" value="1"/>
</dbReference>
<keyword evidence="1" id="KW-1133">Transmembrane helix</keyword>
<feature type="transmembrane region" description="Helical" evidence="1">
    <location>
        <begin position="50"/>
        <end position="70"/>
    </location>
</feature>
<proteinExistence type="predicted"/>
<dbReference type="Gene3D" id="3.40.50.1820">
    <property type="entry name" value="alpha/beta hydrolase"/>
    <property type="match status" value="1"/>
</dbReference>
<dbReference type="PANTHER" id="PTHR48098">
    <property type="entry name" value="ENTEROCHELIN ESTERASE-RELATED"/>
    <property type="match status" value="1"/>
</dbReference>
<feature type="transmembrane region" description="Helical" evidence="1">
    <location>
        <begin position="82"/>
        <end position="101"/>
    </location>
</feature>
<sequence>MLTLWHTLWFGFTQTSIITGWLPITFEVITILTIAITVNWKSRRYRRSFLVGLGISAAVTFIVATVLWLTSVTPPDIPPWPYVWGFVFLLALWICISEWTHLNRKRRVISILSVVLALACTLGAINVFTETFITVYRLGSLQPEQVVDQQQVNDMQQQVNATGKLPSHGVVFETTIPPVQSDFQTRKAYVYLPPAWFATKKPLLPTIVMLPGEPGSAADWSSGGTADETADAFAAAHNGLAPILVMPDSNGIKTVDSECVNSQFGNAETYLAVDVPAYAINQLHASPAAGAMAIAGLSAGGTCSMILALNHPNVYQTFASYSGFTAPQYENDTVQQTIDILFGGSKSKYEAASPITIFETSPDGFGQLSGWFEAGSDDTETADAARILQPLAAKAGISTCVLIRPGGHDFELWSQAFADSLPWLSWQIGLTSQPKTEPAKCVTP</sequence>
<keyword evidence="1" id="KW-0812">Transmembrane</keyword>
<dbReference type="GO" id="GO:0016747">
    <property type="term" value="F:acyltransferase activity, transferring groups other than amino-acyl groups"/>
    <property type="evidence" value="ECO:0007669"/>
    <property type="project" value="TreeGrafter"/>
</dbReference>
<evidence type="ECO:0000256" key="1">
    <source>
        <dbReference type="SAM" id="Phobius"/>
    </source>
</evidence>